<dbReference type="AlphaFoldDB" id="A0A937XA21"/>
<organism evidence="2 3">
    <name type="scientific">Eiseniibacteriota bacterium</name>
    <dbReference type="NCBI Taxonomy" id="2212470"/>
    <lineage>
        <taxon>Bacteria</taxon>
        <taxon>Candidatus Eiseniibacteriota</taxon>
    </lineage>
</organism>
<dbReference type="Proteomes" id="UP000748308">
    <property type="component" value="Unassembled WGS sequence"/>
</dbReference>
<name>A0A937XA21_UNCEI</name>
<feature type="domain" description="ORC1/DEAH AAA+ ATPase" evidence="1">
    <location>
        <begin position="42"/>
        <end position="169"/>
    </location>
</feature>
<dbReference type="InterPro" id="IPR027417">
    <property type="entry name" value="P-loop_NTPase"/>
</dbReference>
<evidence type="ECO:0000259" key="1">
    <source>
        <dbReference type="Pfam" id="PF13401"/>
    </source>
</evidence>
<dbReference type="PANTHER" id="PTHR35894:SF1">
    <property type="entry name" value="PHOSPHORIBULOKINASE _ URIDINE KINASE FAMILY"/>
    <property type="match status" value="1"/>
</dbReference>
<dbReference type="Gene3D" id="3.40.50.300">
    <property type="entry name" value="P-loop containing nucleotide triphosphate hydrolases"/>
    <property type="match status" value="1"/>
</dbReference>
<gene>
    <name evidence="2" type="ORF">FJY75_10545</name>
</gene>
<dbReference type="SUPFAM" id="SSF52540">
    <property type="entry name" value="P-loop containing nucleoside triphosphate hydrolases"/>
    <property type="match status" value="1"/>
</dbReference>
<dbReference type="Pfam" id="PF13401">
    <property type="entry name" value="AAA_22"/>
    <property type="match status" value="1"/>
</dbReference>
<dbReference type="CDD" id="cd00009">
    <property type="entry name" value="AAA"/>
    <property type="match status" value="1"/>
</dbReference>
<dbReference type="InterPro" id="IPR052026">
    <property type="entry name" value="ExeA_AAA_ATPase_DNA-bind"/>
</dbReference>
<comment type="caution">
    <text evidence="2">The sequence shown here is derived from an EMBL/GenBank/DDBJ whole genome shotgun (WGS) entry which is preliminary data.</text>
</comment>
<sequence>MYRQHFGLTSFPFDKDIPAEELFVSAAMHELSVRLGHLVEMCGIGLLTGDSGSGKSCAARAMAARLHTGLYKILYVPLSTGNPMDLYKSISWELGLPVERSRAALYRQIRNEVTRLATEARMRPILILDEAHGLRSDVLEEVRLLTNYAMDAQNRLCLLLCGQPELRRRIAMAVHEALNQRVVVRFHLPPLARDEVSPYLAHLLRRAGTELPLFEPAAVEALHQAAHGLPRKINLLAHNTLIAAALQKAKVATADHVHAALSEVS</sequence>
<dbReference type="EMBL" id="VGIY01000310">
    <property type="protein sequence ID" value="MBM3318275.1"/>
    <property type="molecule type" value="Genomic_DNA"/>
</dbReference>
<accession>A0A937XA21</accession>
<dbReference type="InterPro" id="IPR049945">
    <property type="entry name" value="AAA_22"/>
</dbReference>
<dbReference type="GO" id="GO:0016887">
    <property type="term" value="F:ATP hydrolysis activity"/>
    <property type="evidence" value="ECO:0007669"/>
    <property type="project" value="InterPro"/>
</dbReference>
<dbReference type="PANTHER" id="PTHR35894">
    <property type="entry name" value="GENERAL SECRETION PATHWAY PROTEIN A-RELATED"/>
    <property type="match status" value="1"/>
</dbReference>
<evidence type="ECO:0000313" key="2">
    <source>
        <dbReference type="EMBL" id="MBM3318275.1"/>
    </source>
</evidence>
<evidence type="ECO:0000313" key="3">
    <source>
        <dbReference type="Proteomes" id="UP000748308"/>
    </source>
</evidence>
<protein>
    <submittedName>
        <fullName evidence="2">ExeA family protein</fullName>
    </submittedName>
</protein>
<reference evidence="2" key="1">
    <citation type="submission" date="2019-03" db="EMBL/GenBank/DDBJ databases">
        <title>Lake Tanganyika Metagenome-Assembled Genomes (MAGs).</title>
        <authorList>
            <person name="Tran P."/>
        </authorList>
    </citation>
    <scope>NUCLEOTIDE SEQUENCE</scope>
    <source>
        <strain evidence="2">M_DeepCast_400m_m2_100</strain>
    </source>
</reference>
<proteinExistence type="predicted"/>